<feature type="transmembrane region" description="Helical" evidence="2">
    <location>
        <begin position="312"/>
        <end position="335"/>
    </location>
</feature>
<dbReference type="EMBL" id="HBFQ01037991">
    <property type="protein sequence ID" value="CAD8852538.1"/>
    <property type="molecule type" value="Transcribed_RNA"/>
</dbReference>
<dbReference type="SUPFAM" id="SSF103473">
    <property type="entry name" value="MFS general substrate transporter"/>
    <property type="match status" value="1"/>
</dbReference>
<accession>A0A7S1AFF1</accession>
<protein>
    <submittedName>
        <fullName evidence="3">Uncharacterized protein</fullName>
    </submittedName>
</protein>
<feature type="transmembrane region" description="Helical" evidence="2">
    <location>
        <begin position="575"/>
        <end position="593"/>
    </location>
</feature>
<keyword evidence="2" id="KW-1133">Transmembrane helix</keyword>
<keyword evidence="2" id="KW-0472">Membrane</keyword>
<dbReference type="AlphaFoldDB" id="A0A7S1AFF1"/>
<evidence type="ECO:0000256" key="1">
    <source>
        <dbReference type="SAM" id="MobiDB-lite"/>
    </source>
</evidence>
<feature type="transmembrane region" description="Helical" evidence="2">
    <location>
        <begin position="390"/>
        <end position="411"/>
    </location>
</feature>
<feature type="transmembrane region" description="Helical" evidence="2">
    <location>
        <begin position="254"/>
        <end position="272"/>
    </location>
</feature>
<dbReference type="InterPro" id="IPR036259">
    <property type="entry name" value="MFS_trans_sf"/>
</dbReference>
<keyword evidence="2" id="KW-0812">Transmembrane</keyword>
<name>A0A7S1AFF1_NOCSC</name>
<dbReference type="PANTHER" id="PTHR23525">
    <property type="entry name" value="TRANSPORTER, PUTATIVE-RELATED"/>
    <property type="match status" value="1"/>
</dbReference>
<feature type="transmembrane region" description="Helical" evidence="2">
    <location>
        <begin position="284"/>
        <end position="306"/>
    </location>
</feature>
<feature type="transmembrane region" description="Helical" evidence="2">
    <location>
        <begin position="479"/>
        <end position="504"/>
    </location>
</feature>
<feature type="transmembrane region" description="Helical" evidence="2">
    <location>
        <begin position="41"/>
        <end position="61"/>
    </location>
</feature>
<proteinExistence type="predicted"/>
<evidence type="ECO:0000256" key="2">
    <source>
        <dbReference type="SAM" id="Phobius"/>
    </source>
</evidence>
<reference evidence="3" key="1">
    <citation type="submission" date="2021-01" db="EMBL/GenBank/DDBJ databases">
        <authorList>
            <person name="Corre E."/>
            <person name="Pelletier E."/>
            <person name="Niang G."/>
            <person name="Scheremetjew M."/>
            <person name="Finn R."/>
            <person name="Kale V."/>
            <person name="Holt S."/>
            <person name="Cochrane G."/>
            <person name="Meng A."/>
            <person name="Brown T."/>
            <person name="Cohen L."/>
        </authorList>
    </citation>
    <scope>NUCLEOTIDE SEQUENCE</scope>
</reference>
<feature type="region of interest" description="Disordered" evidence="1">
    <location>
        <begin position="1"/>
        <end position="31"/>
    </location>
</feature>
<sequence length="673" mass="74020">MAESTRLPGFSVQAFGNNSSEPLASEENNEVQQRRKANTNLIYLLNFFHMMMLTVVLGPVFDLHMFWLSSGAQHLGAVGATNVSWEAVLVPTSDLTSKREFVLTFSAKLTSNITNGSLLSVSASPNTTGFGAYSPALFVDGKTNQVDLFMDRPTNTRTKCKSLQSLRVGEWHYFQVVLVGNNSMHNRSVHNQMVEPGATALFIDDQFACQCGAGQPSPESGQPLTAYAGAGHPSGVSTNATVKEVYYGGAPSNLIIGIVEVLRGFLCVVLLWPLRKLVGFRRAFLLRGSVFMGLLACTLFIFSPWMKTTFTAISMVVASVIALLIYLLLLSSPLMKMMADNVQLVARYKAAARFRLSSAAAMACAPLIQLFALVQQTGGCQNYWNLHNTWILTSTGWVWLPIVAFTTWVIGSKDVRGPTIMPEERGLNCHWLNQNLCCGCTRRLIVPMMCELFSVLRLAADGLTVRFLLLYFVEERNFSPADLCCLICVSRFLTTIFSYCFCLIAKPVGRANAALLLHLSSCGALWLLADTSSTLLACVFYVLRLATCHAAEPIISSIAFDTIEPSRRWYWSQFSSMRICAFSLSTLAGSFVVDQYGFAVSFKLTCAMLVASVPPFLLVVCLFPRREGVGHLVLPTKEEYSVSAMSVSEEARDEPLYQRSVVSGRFFRGAAMA</sequence>
<evidence type="ECO:0000313" key="3">
    <source>
        <dbReference type="EMBL" id="CAD8852538.1"/>
    </source>
</evidence>
<feature type="transmembrane region" description="Helical" evidence="2">
    <location>
        <begin position="356"/>
        <end position="378"/>
    </location>
</feature>
<dbReference type="PANTHER" id="PTHR23525:SF1">
    <property type="entry name" value="NODULIN-LIKE DOMAIN-CONTAINING PROTEIN"/>
    <property type="match status" value="1"/>
</dbReference>
<gene>
    <name evidence="3" type="ORF">NSCI0253_LOCUS26888</name>
</gene>
<organism evidence="3">
    <name type="scientific">Noctiluca scintillans</name>
    <name type="common">Sea sparkle</name>
    <name type="synonym">Red tide dinoflagellate</name>
    <dbReference type="NCBI Taxonomy" id="2966"/>
    <lineage>
        <taxon>Eukaryota</taxon>
        <taxon>Sar</taxon>
        <taxon>Alveolata</taxon>
        <taxon>Dinophyceae</taxon>
        <taxon>Noctilucales</taxon>
        <taxon>Noctilucaceae</taxon>
        <taxon>Noctiluca</taxon>
    </lineage>
</organism>
<feature type="transmembrane region" description="Helical" evidence="2">
    <location>
        <begin position="599"/>
        <end position="623"/>
    </location>
</feature>